<dbReference type="GO" id="GO:0043021">
    <property type="term" value="F:ribonucleoprotein complex binding"/>
    <property type="evidence" value="ECO:0007669"/>
    <property type="project" value="TreeGrafter"/>
</dbReference>
<dbReference type="SMART" id="SM01035">
    <property type="entry name" value="BOP1NT"/>
    <property type="match status" value="1"/>
</dbReference>
<keyword evidence="4 7" id="KW-0853">WD repeat</keyword>
<protein>
    <submittedName>
        <fullName evidence="10">BOP1NT (NUC169) domain protein</fullName>
    </submittedName>
</protein>
<dbReference type="SUPFAM" id="SSF50978">
    <property type="entry name" value="WD40 repeat-like"/>
    <property type="match status" value="1"/>
</dbReference>
<dbReference type="InterPro" id="IPR001680">
    <property type="entry name" value="WD40_rpt"/>
</dbReference>
<evidence type="ECO:0000259" key="9">
    <source>
        <dbReference type="SMART" id="SM01035"/>
    </source>
</evidence>
<evidence type="ECO:0000256" key="6">
    <source>
        <dbReference type="ARBA" id="ARBA00023242"/>
    </source>
</evidence>
<evidence type="ECO:0000313" key="11">
    <source>
        <dbReference type="Proteomes" id="UP000019763"/>
    </source>
</evidence>
<evidence type="ECO:0000256" key="2">
    <source>
        <dbReference type="ARBA" id="ARBA00022517"/>
    </source>
</evidence>
<evidence type="ECO:0000313" key="10">
    <source>
        <dbReference type="EMBL" id="EZG56794.1"/>
    </source>
</evidence>
<reference evidence="10" key="1">
    <citation type="submission" date="2013-12" db="EMBL/GenBank/DDBJ databases">
        <authorList>
            <person name="Omoto C.K."/>
            <person name="Sibley D."/>
            <person name="Venepally P."/>
            <person name="Hadjithomas M."/>
            <person name="Karamycheva S."/>
            <person name="Brunk B."/>
            <person name="Roos D."/>
            <person name="Caler E."/>
            <person name="Lorenzi H."/>
        </authorList>
    </citation>
    <scope>NUCLEOTIDE SEQUENCE</scope>
</reference>
<dbReference type="Pfam" id="PF08145">
    <property type="entry name" value="BOP1NT"/>
    <property type="match status" value="1"/>
</dbReference>
<gene>
    <name evidence="10" type="ORF">GNI_101150</name>
</gene>
<proteinExistence type="predicted"/>
<feature type="domain" description="BOP1 N-terminal" evidence="9">
    <location>
        <begin position="72"/>
        <end position="333"/>
    </location>
</feature>
<keyword evidence="3" id="KW-0698">rRNA processing</keyword>
<dbReference type="RefSeq" id="XP_011131160.1">
    <property type="nucleotide sequence ID" value="XM_011132858.1"/>
</dbReference>
<dbReference type="InterPro" id="IPR015943">
    <property type="entry name" value="WD40/YVTN_repeat-like_dom_sf"/>
</dbReference>
<comment type="caution">
    <text evidence="10">The sequence shown here is derived from an EMBL/GenBank/DDBJ whole genome shotgun (WGS) entry which is preliminary data.</text>
</comment>
<dbReference type="GO" id="GO:0030687">
    <property type="term" value="C:preribosome, large subunit precursor"/>
    <property type="evidence" value="ECO:0007669"/>
    <property type="project" value="TreeGrafter"/>
</dbReference>
<keyword evidence="6" id="KW-0539">Nucleus</keyword>
<feature type="compositionally biased region" description="Basic residues" evidence="8">
    <location>
        <begin position="1"/>
        <end position="11"/>
    </location>
</feature>
<evidence type="ECO:0000256" key="4">
    <source>
        <dbReference type="ARBA" id="ARBA00022574"/>
    </source>
</evidence>
<dbReference type="GO" id="GO:0000463">
    <property type="term" value="P:maturation of LSU-rRNA from tricistronic rRNA transcript (SSU-rRNA, 5.8S rRNA, LSU-rRNA)"/>
    <property type="evidence" value="ECO:0007669"/>
    <property type="project" value="TreeGrafter"/>
</dbReference>
<dbReference type="EMBL" id="AFNH02000758">
    <property type="protein sequence ID" value="EZG56794.1"/>
    <property type="molecule type" value="Genomic_DNA"/>
</dbReference>
<dbReference type="OrthoDB" id="5571054at2759"/>
<accession>A0A023B4V1</accession>
<dbReference type="Proteomes" id="UP000019763">
    <property type="component" value="Unassembled WGS sequence"/>
</dbReference>
<dbReference type="GeneID" id="22913578"/>
<evidence type="ECO:0000256" key="1">
    <source>
        <dbReference type="ARBA" id="ARBA00004604"/>
    </source>
</evidence>
<name>A0A023B4V1_GRENI</name>
<keyword evidence="5" id="KW-0677">Repeat</keyword>
<feature type="region of interest" description="Disordered" evidence="8">
    <location>
        <begin position="1"/>
        <end position="30"/>
    </location>
</feature>
<dbReference type="SMART" id="SM00320">
    <property type="entry name" value="WD40"/>
    <property type="match status" value="5"/>
</dbReference>
<dbReference type="InterPro" id="IPR028598">
    <property type="entry name" value="BOP1/Erb1"/>
</dbReference>
<evidence type="ECO:0000256" key="7">
    <source>
        <dbReference type="PROSITE-ProRule" id="PRU00221"/>
    </source>
</evidence>
<keyword evidence="2" id="KW-0690">Ribosome biogenesis</keyword>
<comment type="subcellular location">
    <subcellularLocation>
        <location evidence="1">Nucleus</location>
        <location evidence="1">Nucleolus</location>
    </subcellularLocation>
</comment>
<dbReference type="Pfam" id="PF00400">
    <property type="entry name" value="WD40"/>
    <property type="match status" value="1"/>
</dbReference>
<dbReference type="AlphaFoldDB" id="A0A023B4V1"/>
<feature type="compositionally biased region" description="Low complexity" evidence="8">
    <location>
        <begin position="15"/>
        <end position="28"/>
    </location>
</feature>
<evidence type="ECO:0000256" key="5">
    <source>
        <dbReference type="ARBA" id="ARBA00022737"/>
    </source>
</evidence>
<dbReference type="GO" id="GO:0070545">
    <property type="term" value="C:PeBoW complex"/>
    <property type="evidence" value="ECO:0007669"/>
    <property type="project" value="TreeGrafter"/>
</dbReference>
<dbReference type="OMA" id="LEVANPM"/>
<keyword evidence="11" id="KW-1185">Reference proteome</keyword>
<dbReference type="Gene3D" id="2.130.10.10">
    <property type="entry name" value="YVTN repeat-like/Quinoprotein amine dehydrogenase"/>
    <property type="match status" value="1"/>
</dbReference>
<dbReference type="InterPro" id="IPR012953">
    <property type="entry name" value="BOP1_N_dom"/>
</dbReference>
<sequence length="783" mass="88375">MVVTRVKRAKTRQNATAAEDGATAAEDGSTSVRKKKLDKRLVVDHHAGEDALQSDEEDGELNRVGNIDLSLYEDEEHVGYDIAGNKIDQVMKLKESEIDNLLRYADDPDAWRTVVDAKNQTEYRISDAELEIIRRLKEGRLGLTELNEEDFQVEFEWTENQQPLKRHFSRKGKFLPGEGEEKKIRAILKAIREGRYYSRREKHKSVDPFDVWGENITVAYDKKGRPLKPILPAPKLPPPGHAESYNPSPEYLFDEEEKRQWEEAHPDDKKYDFIPTAHKSLRQVPGYAELVKEKFKRCLDLYLCPRSMRLNWIENSDDLLPELPSLDNFKPFPRTQGIVVKDHGSSVVSLAFCRHSGVLGAGYRDGSLAIHNVASHPHYLPEFYAHTKSQTNAYAVESLAFHPVLPLMVFSRGSYLYITLVRRPQTSFTELRAFVKQYWGVPEHEAIDPADVSPHLQQYREAVDAMRCSEDAVSLMSLGSRPSKVGQWKAFRSYTFFEDYEEPGLGDDEGSIETEGDVEDSGFEELQAKDWVETCRFVDCLQKKNKYVVAGFVVALGARASAVAIHPKGAYVATAAATSQLKSSQCLLHHLKKKKSLAPFRKTQGMHQVESVAFHPTKPYLVVGYPKATKVFDLQPKSKVHIASAEHDKESKSMAHTVHKFRGTDQATGMELHPSGEHIIRTGVDGKFQWFDTQYSELPYKTISVAESLTAVKHHPYLPLVAAGSSESSIQLFHAAEDSLTEIKINPLVKLVDHTSHVTALAWAPNSHWLASGHSNGRIVVWV</sequence>
<dbReference type="PROSITE" id="PS50082">
    <property type="entry name" value="WD_REPEATS_2"/>
    <property type="match status" value="1"/>
</dbReference>
<dbReference type="InterPro" id="IPR036322">
    <property type="entry name" value="WD40_repeat_dom_sf"/>
</dbReference>
<dbReference type="PROSITE" id="PS50294">
    <property type="entry name" value="WD_REPEATS_REGION"/>
    <property type="match status" value="1"/>
</dbReference>
<dbReference type="eggNOG" id="KOG0650">
    <property type="taxonomic scope" value="Eukaryota"/>
</dbReference>
<organism evidence="10 11">
    <name type="scientific">Gregarina niphandrodes</name>
    <name type="common">Septate eugregarine</name>
    <dbReference type="NCBI Taxonomy" id="110365"/>
    <lineage>
        <taxon>Eukaryota</taxon>
        <taxon>Sar</taxon>
        <taxon>Alveolata</taxon>
        <taxon>Apicomplexa</taxon>
        <taxon>Conoidasida</taxon>
        <taxon>Gregarinasina</taxon>
        <taxon>Eugregarinorida</taxon>
        <taxon>Gregarinidae</taxon>
        <taxon>Gregarina</taxon>
    </lineage>
</organism>
<dbReference type="VEuPathDB" id="CryptoDB:GNI_101150"/>
<dbReference type="PANTHER" id="PTHR17605:SF0">
    <property type="entry name" value="RIBOSOME BIOGENESIS PROTEIN BOP1"/>
    <property type="match status" value="1"/>
</dbReference>
<dbReference type="PANTHER" id="PTHR17605">
    <property type="entry name" value="RIBOSOME BIOGENESIS PROTEIN BOP1 BLOCK OF PROLIFERATION 1 PROTEIN"/>
    <property type="match status" value="1"/>
</dbReference>
<evidence type="ECO:0000256" key="8">
    <source>
        <dbReference type="SAM" id="MobiDB-lite"/>
    </source>
</evidence>
<evidence type="ECO:0000256" key="3">
    <source>
        <dbReference type="ARBA" id="ARBA00022552"/>
    </source>
</evidence>
<feature type="repeat" description="WD" evidence="7">
    <location>
        <begin position="751"/>
        <end position="783"/>
    </location>
</feature>